<accession>A0A1Q9AF44</accession>
<proteinExistence type="predicted"/>
<dbReference type="Gene3D" id="3.30.1360.120">
    <property type="entry name" value="Probable tRNA modification gtpase trme, domain 1"/>
    <property type="match status" value="1"/>
</dbReference>
<dbReference type="OrthoDB" id="9814782at2"/>
<reference evidence="1 2" key="1">
    <citation type="submission" date="2016-09" db="EMBL/GenBank/DDBJ databases">
        <title>Rhizobium sp. nov., a novel species isolated from the rice rhizosphere.</title>
        <authorList>
            <person name="Zhao J."/>
            <person name="Zhang X."/>
        </authorList>
    </citation>
    <scope>NUCLEOTIDE SEQUENCE [LARGE SCALE GENOMIC DNA]</scope>
    <source>
        <strain evidence="1 2">MH17</strain>
    </source>
</reference>
<protein>
    <submittedName>
        <fullName evidence="1">Sarcosine oxidase subunit gamma</fullName>
    </submittedName>
</protein>
<dbReference type="InterPro" id="IPR007375">
    <property type="entry name" value="SoxG"/>
</dbReference>
<dbReference type="STRING" id="1672749.BJF92_05000"/>
<dbReference type="Gene3D" id="3.30.70.1520">
    <property type="entry name" value="Heterotetrameric sarcosine oxidase"/>
    <property type="match status" value="1"/>
</dbReference>
<gene>
    <name evidence="1" type="ORF">BJF92_05000</name>
</gene>
<dbReference type="SUPFAM" id="SSF103025">
    <property type="entry name" value="Folate-binding domain"/>
    <property type="match status" value="1"/>
</dbReference>
<sequence>MADPIAIAARRPVLAPHASGAARAALSAAGPAARLSLRAKPDAVGALSAALGLDLPTAPKHAARNGARHALWLGPDEWLVIDEDEADLMAALSSAGALHSAVDVSHRNAGILVTGAEAATVINSGCPLDLSLTAFPVGACARTVLSKSEVVVYRTAEDAFRVECWRSFAPYVLAVLAEAAAEA</sequence>
<organism evidence="1 2">
    <name type="scientific">Xaviernesmea rhizosphaerae</name>
    <dbReference type="NCBI Taxonomy" id="1672749"/>
    <lineage>
        <taxon>Bacteria</taxon>
        <taxon>Pseudomonadati</taxon>
        <taxon>Pseudomonadota</taxon>
        <taxon>Alphaproteobacteria</taxon>
        <taxon>Hyphomicrobiales</taxon>
        <taxon>Rhizobiaceae</taxon>
        <taxon>Rhizobium/Agrobacterium group</taxon>
        <taxon>Xaviernesmea</taxon>
    </lineage>
</organism>
<dbReference type="EMBL" id="MKIO01000039">
    <property type="protein sequence ID" value="OLP53531.1"/>
    <property type="molecule type" value="Genomic_DNA"/>
</dbReference>
<dbReference type="AlphaFoldDB" id="A0A1Q9AF44"/>
<evidence type="ECO:0000313" key="1">
    <source>
        <dbReference type="EMBL" id="OLP53531.1"/>
    </source>
</evidence>
<dbReference type="RefSeq" id="WP_075636185.1">
    <property type="nucleotide sequence ID" value="NZ_MKIO01000039.1"/>
</dbReference>
<name>A0A1Q9AF44_9HYPH</name>
<dbReference type="InterPro" id="IPR027266">
    <property type="entry name" value="TrmE/GcvT-like"/>
</dbReference>
<dbReference type="InterPro" id="IPR006280">
    <property type="entry name" value="SoxG_het"/>
</dbReference>
<dbReference type="GO" id="GO:0008115">
    <property type="term" value="F:sarcosine oxidase activity"/>
    <property type="evidence" value="ECO:0007669"/>
    <property type="project" value="InterPro"/>
</dbReference>
<dbReference type="Proteomes" id="UP000186143">
    <property type="component" value="Unassembled WGS sequence"/>
</dbReference>
<dbReference type="GO" id="GO:1901053">
    <property type="term" value="P:sarcosine catabolic process"/>
    <property type="evidence" value="ECO:0007669"/>
    <property type="project" value="InterPro"/>
</dbReference>
<evidence type="ECO:0000313" key="2">
    <source>
        <dbReference type="Proteomes" id="UP000186143"/>
    </source>
</evidence>
<dbReference type="NCBIfam" id="TIGR01375">
    <property type="entry name" value="soxG"/>
    <property type="match status" value="1"/>
</dbReference>
<comment type="caution">
    <text evidence="1">The sequence shown here is derived from an EMBL/GenBank/DDBJ whole genome shotgun (WGS) entry which is preliminary data.</text>
</comment>
<dbReference type="Pfam" id="PF04268">
    <property type="entry name" value="SoxG"/>
    <property type="match status" value="1"/>
</dbReference>